<dbReference type="EMBL" id="FNBX01000009">
    <property type="protein sequence ID" value="SDF61928.1"/>
    <property type="molecule type" value="Genomic_DNA"/>
</dbReference>
<dbReference type="InterPro" id="IPR010181">
    <property type="entry name" value="CGCAxxGCC_motif"/>
</dbReference>
<evidence type="ECO:0000313" key="2">
    <source>
        <dbReference type="Proteomes" id="UP000199355"/>
    </source>
</evidence>
<protein>
    <submittedName>
        <fullName evidence="1">Putative redox-active protein (C_GCAxxG_C_C)</fullName>
    </submittedName>
</protein>
<dbReference type="OrthoDB" id="163426at2"/>
<dbReference type="Proteomes" id="UP000199355">
    <property type="component" value="Unassembled WGS sequence"/>
</dbReference>
<organism evidence="1 2">
    <name type="scientific">Desulfovibrio legallii</name>
    <dbReference type="NCBI Taxonomy" id="571438"/>
    <lineage>
        <taxon>Bacteria</taxon>
        <taxon>Pseudomonadati</taxon>
        <taxon>Thermodesulfobacteriota</taxon>
        <taxon>Desulfovibrionia</taxon>
        <taxon>Desulfovibrionales</taxon>
        <taxon>Desulfovibrionaceae</taxon>
        <taxon>Desulfovibrio</taxon>
    </lineage>
</organism>
<name>A0A1G7MJ71_9BACT</name>
<evidence type="ECO:0000313" key="1">
    <source>
        <dbReference type="EMBL" id="SDF61928.1"/>
    </source>
</evidence>
<keyword evidence="2" id="KW-1185">Reference proteome</keyword>
<reference evidence="2" key="1">
    <citation type="submission" date="2016-10" db="EMBL/GenBank/DDBJ databases">
        <authorList>
            <person name="Varghese N."/>
            <person name="Submissions S."/>
        </authorList>
    </citation>
    <scope>NUCLEOTIDE SEQUENCE [LARGE SCALE GENOMIC DNA]</scope>
    <source>
        <strain evidence="2">KHC7</strain>
    </source>
</reference>
<dbReference type="AlphaFoldDB" id="A0A1G7MJ71"/>
<dbReference type="RefSeq" id="WP_092153631.1">
    <property type="nucleotide sequence ID" value="NZ_FNBX01000009.1"/>
</dbReference>
<dbReference type="STRING" id="571438.SAMN05192586_10929"/>
<dbReference type="Pfam" id="PF09719">
    <property type="entry name" value="C_GCAxxG_C_C"/>
    <property type="match status" value="1"/>
</dbReference>
<gene>
    <name evidence="1" type="ORF">SAMN05192586_10929</name>
</gene>
<sequence length="154" mass="16188">MNPMMLELLPLVRQGYCCSQLLLLLMLEARGQQNPDVVRAAQGLCHGIGQSDGPCGLLTGGACALALVAGKGADAETAHPMLTPLLNDYASWFYERTNPYGGQRCGQIAAGLGAASGAPGETPNPVACGDLMAECWEKILELVQSYELDLTPIP</sequence>
<dbReference type="NCBIfam" id="NF045669">
    <property type="entry name" value="DVU1555_fam_CGA"/>
    <property type="match status" value="1"/>
</dbReference>
<proteinExistence type="predicted"/>
<accession>A0A1G7MJ71</accession>